<evidence type="ECO:0000313" key="2">
    <source>
        <dbReference type="Proteomes" id="UP000020773"/>
    </source>
</evidence>
<accession>A0A015UCB2</accession>
<gene>
    <name evidence="1" type="ORF">M125_0808</name>
</gene>
<comment type="caution">
    <text evidence="1">The sequence shown here is derived from an EMBL/GenBank/DDBJ whole genome shotgun (WGS) entry which is preliminary data.</text>
</comment>
<name>A0A015UCB2_BACFG</name>
<dbReference type="AlphaFoldDB" id="A0A015UCB2"/>
<reference evidence="1 2" key="1">
    <citation type="submission" date="2014-02" db="EMBL/GenBank/DDBJ databases">
        <authorList>
            <person name="Sears C."/>
            <person name="Carroll K."/>
            <person name="Sack B.R."/>
            <person name="Qadri F."/>
            <person name="Myers L.L."/>
            <person name="Chung G.-T."/>
            <person name="Escheverria P."/>
            <person name="Fraser C.M."/>
            <person name="Sadzewicz L."/>
            <person name="Shefchek K.A."/>
            <person name="Tallon L."/>
            <person name="Das S.P."/>
            <person name="Daugherty S."/>
            <person name="Mongodin E.F."/>
        </authorList>
    </citation>
    <scope>NUCLEOTIDE SEQUENCE [LARGE SCALE GENOMIC DNA]</scope>
    <source>
        <strain evidence="2">3998T(B)3</strain>
    </source>
</reference>
<dbReference type="Proteomes" id="UP000020773">
    <property type="component" value="Unassembled WGS sequence"/>
</dbReference>
<organism evidence="1 2">
    <name type="scientific">Bacteroides fragilis str. 3998T(B)3</name>
    <dbReference type="NCBI Taxonomy" id="1339316"/>
    <lineage>
        <taxon>Bacteria</taxon>
        <taxon>Pseudomonadati</taxon>
        <taxon>Bacteroidota</taxon>
        <taxon>Bacteroidia</taxon>
        <taxon>Bacteroidales</taxon>
        <taxon>Bacteroidaceae</taxon>
        <taxon>Bacteroides</taxon>
    </lineage>
</organism>
<dbReference type="PATRIC" id="fig|1339316.3.peg.791"/>
<sequence length="40" mass="4569">MVILNKINVCLYYMYNAISLSLPQNYVAGNCGHVHNKQNK</sequence>
<proteinExistence type="predicted"/>
<protein>
    <submittedName>
        <fullName evidence="1">Uncharacterized protein</fullName>
    </submittedName>
</protein>
<dbReference type="EMBL" id="JGDB01000016">
    <property type="protein sequence ID" value="EXY92467.1"/>
    <property type="molecule type" value="Genomic_DNA"/>
</dbReference>
<evidence type="ECO:0000313" key="1">
    <source>
        <dbReference type="EMBL" id="EXY92467.1"/>
    </source>
</evidence>